<proteinExistence type="predicted"/>
<feature type="domain" description="CBS" evidence="1">
    <location>
        <begin position="6"/>
        <end position="55"/>
    </location>
</feature>
<dbReference type="AlphaFoldDB" id="A0A3N4NRX1"/>
<dbReference type="Pfam" id="PF00571">
    <property type="entry name" value="CBS"/>
    <property type="match status" value="1"/>
</dbReference>
<dbReference type="Gene3D" id="3.10.580.10">
    <property type="entry name" value="CBS-domain"/>
    <property type="match status" value="1"/>
</dbReference>
<reference evidence="2 3" key="1">
    <citation type="submission" date="2018-11" db="EMBL/GenBank/DDBJ databases">
        <title>Aureibaculum marinum gen. nov., sp. nov., a member of the family Flavobacteriaceae isolated from the Bohai Sea.</title>
        <authorList>
            <person name="Ji X."/>
        </authorList>
    </citation>
    <scope>NUCLEOTIDE SEQUENCE [LARGE SCALE GENOMIC DNA]</scope>
    <source>
        <strain evidence="2 3">BH-SD17</strain>
    </source>
</reference>
<evidence type="ECO:0000313" key="2">
    <source>
        <dbReference type="EMBL" id="RPD99081.1"/>
    </source>
</evidence>
<comment type="caution">
    <text evidence="2">The sequence shown here is derived from an EMBL/GenBank/DDBJ whole genome shotgun (WGS) entry which is preliminary data.</text>
</comment>
<dbReference type="Proteomes" id="UP000270856">
    <property type="component" value="Unassembled WGS sequence"/>
</dbReference>
<dbReference type="OrthoDB" id="1523762at2"/>
<name>A0A3N4NRX1_9FLAO</name>
<dbReference type="SUPFAM" id="SSF54631">
    <property type="entry name" value="CBS-domain pair"/>
    <property type="match status" value="1"/>
</dbReference>
<evidence type="ECO:0000313" key="3">
    <source>
        <dbReference type="Proteomes" id="UP000270856"/>
    </source>
</evidence>
<organism evidence="2 3">
    <name type="scientific">Aureibaculum marinum</name>
    <dbReference type="NCBI Taxonomy" id="2487930"/>
    <lineage>
        <taxon>Bacteria</taxon>
        <taxon>Pseudomonadati</taxon>
        <taxon>Bacteroidota</taxon>
        <taxon>Flavobacteriia</taxon>
        <taxon>Flavobacteriales</taxon>
        <taxon>Flavobacteriaceae</taxon>
        <taxon>Aureibaculum</taxon>
    </lineage>
</organism>
<gene>
    <name evidence="2" type="ORF">EGM88_04315</name>
</gene>
<evidence type="ECO:0000259" key="1">
    <source>
        <dbReference type="Pfam" id="PF00571"/>
    </source>
</evidence>
<dbReference type="EMBL" id="RPFJ01000005">
    <property type="protein sequence ID" value="RPD99081.1"/>
    <property type="molecule type" value="Genomic_DNA"/>
</dbReference>
<dbReference type="RefSeq" id="WP_123896747.1">
    <property type="nucleotide sequence ID" value="NZ_RPFJ01000005.1"/>
</dbReference>
<keyword evidence="3" id="KW-1185">Reference proteome</keyword>
<dbReference type="InterPro" id="IPR046342">
    <property type="entry name" value="CBS_dom_sf"/>
</dbReference>
<dbReference type="InterPro" id="IPR000644">
    <property type="entry name" value="CBS_dom"/>
</dbReference>
<protein>
    <submittedName>
        <fullName evidence="2">CBS domain-containing protein</fullName>
    </submittedName>
</protein>
<accession>A0A3N4NRX1</accession>
<sequence>MNTSNYISKDIKPLLLTDKISNAKKLFNSLTCTHLPIIKEGNFIGLIAENDIQTIIEDNQSISEYYYLIQSFFALENANWFELLKIFAINETTIIPVVTNKQKYLGYYELADILNIFNNTPFLNQSGAVVVISKDVNDYSFSEISQIVESNNAKVLGAFISKIDKEFVEVTLKISDHDLNNTIQSFRRYNYSILNNFHFDEYLNTLKERSDYLQKYLNM</sequence>